<evidence type="ECO:0000313" key="1">
    <source>
        <dbReference type="EMBL" id="CAH1207634.1"/>
    </source>
</evidence>
<gene>
    <name evidence="1" type="ORF">PAECIP111893_02741</name>
</gene>
<evidence type="ECO:0008006" key="3">
    <source>
        <dbReference type="Google" id="ProtNLM"/>
    </source>
</evidence>
<dbReference type="RefSeq" id="WP_236343053.1">
    <property type="nucleotide sequence ID" value="NZ_CAKMMF010000014.1"/>
</dbReference>
<accession>A0ABM9C9A2</accession>
<sequence>MPKETWLRIAEEKRMACEQREGKTEYVGALEFPEKGIDRPLRQVFHVIVRNIDREGQLLLFPEIEVGVYWTSLTCAPWRVITLYRDHASKQFHSELKTDLTWNVYLPGRLIRAILFCMPLYLRRICSGLWARRACV</sequence>
<comment type="caution">
    <text evidence="1">The sequence shown here is derived from an EMBL/GenBank/DDBJ whole genome shotgun (WGS) entry which is preliminary data.</text>
</comment>
<protein>
    <recommendedName>
        <fullName evidence="3">DUF2867 domain-containing protein</fullName>
    </recommendedName>
</protein>
<proteinExistence type="predicted"/>
<evidence type="ECO:0000313" key="2">
    <source>
        <dbReference type="Proteomes" id="UP000838686"/>
    </source>
</evidence>
<reference evidence="1" key="1">
    <citation type="submission" date="2022-01" db="EMBL/GenBank/DDBJ databases">
        <authorList>
            <person name="Criscuolo A."/>
        </authorList>
    </citation>
    <scope>NUCLEOTIDE SEQUENCE</scope>
    <source>
        <strain evidence="1">CIP111893</strain>
    </source>
</reference>
<organism evidence="1 2">
    <name type="scientific">Paenibacillus plantiphilus</name>
    <dbReference type="NCBI Taxonomy" id="2905650"/>
    <lineage>
        <taxon>Bacteria</taxon>
        <taxon>Bacillati</taxon>
        <taxon>Bacillota</taxon>
        <taxon>Bacilli</taxon>
        <taxon>Bacillales</taxon>
        <taxon>Paenibacillaceae</taxon>
        <taxon>Paenibacillus</taxon>
    </lineage>
</organism>
<name>A0ABM9C9A2_9BACL</name>
<dbReference type="Proteomes" id="UP000838686">
    <property type="component" value="Unassembled WGS sequence"/>
</dbReference>
<keyword evidence="2" id="KW-1185">Reference proteome</keyword>
<dbReference type="EMBL" id="CAKMMF010000014">
    <property type="protein sequence ID" value="CAH1207634.1"/>
    <property type="molecule type" value="Genomic_DNA"/>
</dbReference>